<organism evidence="1">
    <name type="scientific">marine sediment metagenome</name>
    <dbReference type="NCBI Taxonomy" id="412755"/>
    <lineage>
        <taxon>unclassified sequences</taxon>
        <taxon>metagenomes</taxon>
        <taxon>ecological metagenomes</taxon>
    </lineage>
</organism>
<protein>
    <submittedName>
        <fullName evidence="1">Uncharacterized protein</fullName>
    </submittedName>
</protein>
<dbReference type="EMBL" id="LAZR01028251">
    <property type="protein sequence ID" value="KKL63197.1"/>
    <property type="molecule type" value="Genomic_DNA"/>
</dbReference>
<dbReference type="AlphaFoldDB" id="A0A0F9GJ23"/>
<sequence>MSNKPGPYDGKKPFRWRKELMKARDERREHIQDVSEWILSPEGRRAIRQAAERCRREEDRLRRASIVSTGKLMEPLIPWRRG</sequence>
<evidence type="ECO:0000313" key="1">
    <source>
        <dbReference type="EMBL" id="KKL63197.1"/>
    </source>
</evidence>
<proteinExistence type="predicted"/>
<reference evidence="1" key="1">
    <citation type="journal article" date="2015" name="Nature">
        <title>Complex archaea that bridge the gap between prokaryotes and eukaryotes.</title>
        <authorList>
            <person name="Spang A."/>
            <person name="Saw J.H."/>
            <person name="Jorgensen S.L."/>
            <person name="Zaremba-Niedzwiedzka K."/>
            <person name="Martijn J."/>
            <person name="Lind A.E."/>
            <person name="van Eijk R."/>
            <person name="Schleper C."/>
            <person name="Guy L."/>
            <person name="Ettema T.J."/>
        </authorList>
    </citation>
    <scope>NUCLEOTIDE SEQUENCE</scope>
</reference>
<accession>A0A0F9GJ23</accession>
<comment type="caution">
    <text evidence="1">The sequence shown here is derived from an EMBL/GenBank/DDBJ whole genome shotgun (WGS) entry which is preliminary data.</text>
</comment>
<name>A0A0F9GJ23_9ZZZZ</name>
<gene>
    <name evidence="1" type="ORF">LCGC14_2177520</name>
</gene>